<dbReference type="GO" id="GO:0015970">
    <property type="term" value="P:guanosine tetraphosphate biosynthetic process"/>
    <property type="evidence" value="ECO:0007669"/>
    <property type="project" value="UniProtKB-UniPathway"/>
</dbReference>
<dbReference type="GO" id="GO:0008728">
    <property type="term" value="F:GTP diphosphokinase activity"/>
    <property type="evidence" value="ECO:0007669"/>
    <property type="project" value="TreeGrafter"/>
</dbReference>
<name>A0A0A6PQG8_9GAMM</name>
<dbReference type="SMART" id="SM00471">
    <property type="entry name" value="HDc"/>
    <property type="match status" value="1"/>
</dbReference>
<accession>A0A0A6PQG8</accession>
<keyword evidence="14" id="KW-1185">Reference proteome</keyword>
<dbReference type="Gene3D" id="3.30.460.10">
    <property type="entry name" value="Beta Polymerase, domain 2"/>
    <property type="match status" value="1"/>
</dbReference>
<dbReference type="Pfam" id="PF13291">
    <property type="entry name" value="ACT_4"/>
    <property type="match status" value="1"/>
</dbReference>
<dbReference type="UniPathway" id="UPA00908">
    <property type="reaction ID" value="UER00886"/>
</dbReference>
<evidence type="ECO:0000313" key="14">
    <source>
        <dbReference type="Proteomes" id="UP000030428"/>
    </source>
</evidence>
<dbReference type="PROSITE" id="PS51831">
    <property type="entry name" value="HD"/>
    <property type="match status" value="1"/>
</dbReference>
<dbReference type="Pfam" id="PF13328">
    <property type="entry name" value="HD_4"/>
    <property type="match status" value="1"/>
</dbReference>
<dbReference type="InterPro" id="IPR033655">
    <property type="entry name" value="TGS_RelA/SpoT"/>
</dbReference>
<dbReference type="GO" id="GO:0008893">
    <property type="term" value="F:guanosine-3',5'-bis(diphosphate) 3'-diphosphatase activity"/>
    <property type="evidence" value="ECO:0007669"/>
    <property type="project" value="UniProtKB-EC"/>
</dbReference>
<dbReference type="GO" id="GO:0042594">
    <property type="term" value="P:response to starvation"/>
    <property type="evidence" value="ECO:0007669"/>
    <property type="project" value="TreeGrafter"/>
</dbReference>
<dbReference type="EMBL" id="JSZA02000012">
    <property type="protein sequence ID" value="KHD07185.1"/>
    <property type="molecule type" value="Genomic_DNA"/>
</dbReference>
<dbReference type="EC" id="3.1.7.2" evidence="4"/>
<dbReference type="InterPro" id="IPR045865">
    <property type="entry name" value="ACT-like_dom_sf"/>
</dbReference>
<protein>
    <recommendedName>
        <fullName evidence="1">GTP pyrophosphokinase</fullName>
        <ecNumber evidence="4">3.1.7.2</ecNumber>
    </recommendedName>
    <alternativeName>
        <fullName evidence="6">(p)ppGpp synthase</fullName>
    </alternativeName>
    <alternativeName>
        <fullName evidence="5">ATP:GTP 3'-pyrophosphotransferase</fullName>
    </alternativeName>
    <alternativeName>
        <fullName evidence="7">ppGpp synthase I</fullName>
    </alternativeName>
</protein>
<comment type="caution">
    <text evidence="13">The sequence shown here is derived from an EMBL/GenBank/DDBJ whole genome shotgun (WGS) entry which is preliminary data.</text>
</comment>
<comment type="catalytic activity">
    <reaction evidence="8">
        <text>guanosine 3',5'-bis(diphosphate) + H2O = GDP + diphosphate + H(+)</text>
        <dbReference type="Rhea" id="RHEA:14253"/>
        <dbReference type="ChEBI" id="CHEBI:15377"/>
        <dbReference type="ChEBI" id="CHEBI:15378"/>
        <dbReference type="ChEBI" id="CHEBI:33019"/>
        <dbReference type="ChEBI" id="CHEBI:58189"/>
        <dbReference type="ChEBI" id="CHEBI:77828"/>
        <dbReference type="EC" id="3.1.7.2"/>
    </reaction>
</comment>
<evidence type="ECO:0000259" key="11">
    <source>
        <dbReference type="PROSITE" id="PS51831"/>
    </source>
</evidence>
<keyword evidence="2" id="KW-0378">Hydrolase</keyword>
<dbReference type="FunFam" id="3.10.20.30:FF:000002">
    <property type="entry name" value="GTP pyrophosphokinase (RelA/SpoT)"/>
    <property type="match status" value="1"/>
</dbReference>
<gene>
    <name evidence="13" type="ORF">PN36_04575</name>
</gene>
<dbReference type="GO" id="GO:0005886">
    <property type="term" value="C:plasma membrane"/>
    <property type="evidence" value="ECO:0007669"/>
    <property type="project" value="TreeGrafter"/>
</dbReference>
<dbReference type="Pfam" id="PF02824">
    <property type="entry name" value="TGS"/>
    <property type="match status" value="1"/>
</dbReference>
<dbReference type="Pfam" id="PF04607">
    <property type="entry name" value="RelA_SpoT"/>
    <property type="match status" value="1"/>
</dbReference>
<dbReference type="InterPro" id="IPR043519">
    <property type="entry name" value="NT_sf"/>
</dbReference>
<evidence type="ECO:0000313" key="13">
    <source>
        <dbReference type="EMBL" id="KHD07185.1"/>
    </source>
</evidence>
<dbReference type="PANTHER" id="PTHR21262:SF31">
    <property type="entry name" value="GTP PYROPHOSPHOKINASE"/>
    <property type="match status" value="1"/>
</dbReference>
<dbReference type="FunFam" id="1.10.3210.10:FF:000001">
    <property type="entry name" value="GTP pyrophosphokinase RelA"/>
    <property type="match status" value="1"/>
</dbReference>
<dbReference type="InterPro" id="IPR006674">
    <property type="entry name" value="HD_domain"/>
</dbReference>
<evidence type="ECO:0000256" key="8">
    <source>
        <dbReference type="ARBA" id="ARBA00047968"/>
    </source>
</evidence>
<evidence type="ECO:0000256" key="7">
    <source>
        <dbReference type="ARBA" id="ARBA00033308"/>
    </source>
</evidence>
<dbReference type="Proteomes" id="UP000030428">
    <property type="component" value="Unassembled WGS sequence"/>
</dbReference>
<feature type="domain" description="HD" evidence="11">
    <location>
        <begin position="60"/>
        <end position="167"/>
    </location>
</feature>
<dbReference type="SMART" id="SM00954">
    <property type="entry name" value="RelA_SpoT"/>
    <property type="match status" value="1"/>
</dbReference>
<dbReference type="GO" id="GO:0015949">
    <property type="term" value="P:nucleobase-containing small molecule interconversion"/>
    <property type="evidence" value="ECO:0007669"/>
    <property type="project" value="UniProtKB-ARBA"/>
</dbReference>
<evidence type="ECO:0000259" key="12">
    <source>
        <dbReference type="PROSITE" id="PS51880"/>
    </source>
</evidence>
<dbReference type="SUPFAM" id="SSF109604">
    <property type="entry name" value="HD-domain/PDEase-like"/>
    <property type="match status" value="1"/>
</dbReference>
<organism evidence="13 14">
    <name type="scientific">Candidatus Thiomargarita nelsonii</name>
    <dbReference type="NCBI Taxonomy" id="1003181"/>
    <lineage>
        <taxon>Bacteria</taxon>
        <taxon>Pseudomonadati</taxon>
        <taxon>Pseudomonadota</taxon>
        <taxon>Gammaproteobacteria</taxon>
        <taxon>Thiotrichales</taxon>
        <taxon>Thiotrichaceae</taxon>
        <taxon>Thiomargarita</taxon>
    </lineage>
</organism>
<dbReference type="InterPro" id="IPR012675">
    <property type="entry name" value="Beta-grasp_dom_sf"/>
</dbReference>
<evidence type="ECO:0000256" key="9">
    <source>
        <dbReference type="RuleBase" id="RU003847"/>
    </source>
</evidence>
<evidence type="ECO:0000259" key="10">
    <source>
        <dbReference type="PROSITE" id="PS51671"/>
    </source>
</evidence>
<dbReference type="Gene3D" id="3.30.70.260">
    <property type="match status" value="1"/>
</dbReference>
<reference evidence="13 14" key="1">
    <citation type="journal article" date="2016" name="Front. Microbiol.">
        <title>Single-Cell (Meta-)Genomics of a Dimorphic Candidatus Thiomargarita nelsonii Reveals Genomic Plasticity.</title>
        <authorList>
            <person name="Flood B.E."/>
            <person name="Fliss P."/>
            <person name="Jones D.S."/>
            <person name="Dick G.J."/>
            <person name="Jain S."/>
            <person name="Kaster A.K."/>
            <person name="Winkel M."/>
            <person name="Mussmann M."/>
            <person name="Bailey J."/>
        </authorList>
    </citation>
    <scope>NUCLEOTIDE SEQUENCE [LARGE SCALE GENOMIC DNA]</scope>
    <source>
        <strain evidence="13">Hydrate Ridge</strain>
    </source>
</reference>
<evidence type="ECO:0000256" key="5">
    <source>
        <dbReference type="ARBA" id="ARBA00029754"/>
    </source>
</evidence>
<dbReference type="InterPro" id="IPR002912">
    <property type="entry name" value="ACT_dom"/>
</dbReference>
<evidence type="ECO:0000256" key="2">
    <source>
        <dbReference type="ARBA" id="ARBA00022801"/>
    </source>
</evidence>
<proteinExistence type="inferred from homology"/>
<dbReference type="NCBIfam" id="TIGR00691">
    <property type="entry name" value="spoT_relA"/>
    <property type="match status" value="1"/>
</dbReference>
<feature type="domain" description="TGS" evidence="12">
    <location>
        <begin position="407"/>
        <end position="470"/>
    </location>
</feature>
<dbReference type="InterPro" id="IPR012676">
    <property type="entry name" value="TGS-like"/>
</dbReference>
<dbReference type="SUPFAM" id="SSF55021">
    <property type="entry name" value="ACT-like"/>
    <property type="match status" value="1"/>
</dbReference>
<evidence type="ECO:0000256" key="3">
    <source>
        <dbReference type="ARBA" id="ARBA00024329"/>
    </source>
</evidence>
<dbReference type="CDD" id="cd04876">
    <property type="entry name" value="ACT_RelA-SpoT"/>
    <property type="match status" value="1"/>
</dbReference>
<dbReference type="Gene3D" id="1.10.3210.10">
    <property type="entry name" value="Hypothetical protein af1432"/>
    <property type="match status" value="1"/>
</dbReference>
<dbReference type="CDD" id="cd01668">
    <property type="entry name" value="TGS_RSH"/>
    <property type="match status" value="1"/>
</dbReference>
<dbReference type="PANTHER" id="PTHR21262">
    <property type="entry name" value="GUANOSINE-3',5'-BIS DIPHOSPHATE 3'-PYROPHOSPHOHYDROLASE"/>
    <property type="match status" value="1"/>
</dbReference>
<dbReference type="CDD" id="cd05399">
    <property type="entry name" value="NT_Rel-Spo_like"/>
    <property type="match status" value="1"/>
</dbReference>
<dbReference type="InterPro" id="IPR003607">
    <property type="entry name" value="HD/PDEase_dom"/>
</dbReference>
<dbReference type="PROSITE" id="PS51671">
    <property type="entry name" value="ACT"/>
    <property type="match status" value="1"/>
</dbReference>
<dbReference type="InterPro" id="IPR004811">
    <property type="entry name" value="RelA/Spo_fam"/>
</dbReference>
<evidence type="ECO:0000256" key="6">
    <source>
        <dbReference type="ARBA" id="ARBA00032407"/>
    </source>
</evidence>
<dbReference type="SUPFAM" id="SSF81271">
    <property type="entry name" value="TGS-like"/>
    <property type="match status" value="1"/>
</dbReference>
<comment type="similarity">
    <text evidence="9">Belongs to the relA/spoT family.</text>
</comment>
<dbReference type="FunFam" id="3.30.460.10:FF:000001">
    <property type="entry name" value="GTP pyrophosphokinase RelA"/>
    <property type="match status" value="1"/>
</dbReference>
<evidence type="ECO:0000256" key="4">
    <source>
        <dbReference type="ARBA" id="ARBA00024387"/>
    </source>
</evidence>
<evidence type="ECO:0000256" key="1">
    <source>
        <dbReference type="ARBA" id="ARBA00019852"/>
    </source>
</evidence>
<dbReference type="Gene3D" id="3.10.20.30">
    <property type="match status" value="1"/>
</dbReference>
<dbReference type="SUPFAM" id="SSF81301">
    <property type="entry name" value="Nucleotidyltransferase"/>
    <property type="match status" value="1"/>
</dbReference>
<sequence length="733" mass="84271">MVSTTNSLPKSSSGDVLDINIWVKRITKDRPLAVRQTIIKACIWAQEVHQSQTRAPDEPFIIHVVNVANTLAQLGMDSEVLVAAILHDIVEDKPKIMLDEIKKRFGSEVAHLVDGVAKMKFIEELNDKSDKTINTQHQIERLRKMLLAMAEDVRVVVIKLADRLDNMRVLLHHSADKQQRMARETLDLFAPLANRLGIWQMKWELEDLSLRYLEPETYKNLARLLDERRIDREDYIEQVIKSLSEALADAGIKAKISGRPKHIYSIWRKMQKKDIDFDEVFDVRAVRVLVNSVTECYMALGLVHNQWQPIRSEFDDYIAKPKNNNYQSLHTAVIGPDQKIFEVQIRTQTMHHHAELGVAAHWRYKEDGNEHDHAFEYKIAWLRQLLQWKDEDGESGDLFDRFKAEIFETRVYVLSPIGEVIDLQQGATPLDFAYCIHTELGHCCRGAKINHRIVPLTYILKSGELVEILTGKEEKPSRDWLIPQAGYLKTSTARSKVRQWFKKQDFQQNLSDGRLLLERFLRRLNIKNYRLAQLAQALRFNSEDELLASVGCGDTTLNQIGNSFKEQVLPKKKKVLPIRSNNPQESVDIKGVGGLLTQRAPCCQPVPYDPIVGYISKGRGVIVHRRDCPNALHWQETGNQRLIEVEWRQANSKQAFVYPVEILISGFDRTGLLRDISSIVANEKINILDSQTSTSNNSVDMRFTLEVSHLEQLNRALGKIDALPNVMRVWRKN</sequence>
<dbReference type="InterPro" id="IPR004095">
    <property type="entry name" value="TGS"/>
</dbReference>
<dbReference type="CDD" id="cd00077">
    <property type="entry name" value="HDc"/>
    <property type="match status" value="1"/>
</dbReference>
<comment type="pathway">
    <text evidence="3">Purine metabolism; ppGpp biosynthesis; ppGpp from GDP: step 1/1.</text>
</comment>
<comment type="function">
    <text evidence="9">In eubacteria ppGpp (guanosine 3'-diphosphate 5'-diphosphate) is a mediator of the stringent response that coordinates a variety of cellular activities in response to changes in nutritional abundance.</text>
</comment>
<dbReference type="PROSITE" id="PS51880">
    <property type="entry name" value="TGS"/>
    <property type="match status" value="1"/>
</dbReference>
<dbReference type="InterPro" id="IPR007685">
    <property type="entry name" value="RelA_SpoT"/>
</dbReference>
<feature type="domain" description="ACT" evidence="10">
    <location>
        <begin position="661"/>
        <end position="731"/>
    </location>
</feature>
<dbReference type="AlphaFoldDB" id="A0A0A6PQG8"/>